<comment type="caution">
    <text evidence="1">The sequence shown here is derived from an EMBL/GenBank/DDBJ whole genome shotgun (WGS) entry which is preliminary data.</text>
</comment>
<protein>
    <submittedName>
        <fullName evidence="1">Uncharacterized protein</fullName>
    </submittedName>
</protein>
<accession>A0A448XPN0</accession>
<dbReference type="Proteomes" id="UP000784294">
    <property type="component" value="Unassembled WGS sequence"/>
</dbReference>
<dbReference type="AlphaFoldDB" id="A0A448XPN0"/>
<sequence>MSARAAFAPHLPAAPVGWPNEWTHFCTCAKTVSPLPTGSPWPG</sequence>
<reference evidence="1" key="1">
    <citation type="submission" date="2018-11" db="EMBL/GenBank/DDBJ databases">
        <authorList>
            <consortium name="Pathogen Informatics"/>
        </authorList>
    </citation>
    <scope>NUCLEOTIDE SEQUENCE</scope>
</reference>
<keyword evidence="2" id="KW-1185">Reference proteome</keyword>
<evidence type="ECO:0000313" key="2">
    <source>
        <dbReference type="Proteomes" id="UP000784294"/>
    </source>
</evidence>
<name>A0A448XPN0_9PLAT</name>
<evidence type="ECO:0000313" key="1">
    <source>
        <dbReference type="EMBL" id="VEL41846.1"/>
    </source>
</evidence>
<organism evidence="1 2">
    <name type="scientific">Protopolystoma xenopodis</name>
    <dbReference type="NCBI Taxonomy" id="117903"/>
    <lineage>
        <taxon>Eukaryota</taxon>
        <taxon>Metazoa</taxon>
        <taxon>Spiralia</taxon>
        <taxon>Lophotrochozoa</taxon>
        <taxon>Platyhelminthes</taxon>
        <taxon>Monogenea</taxon>
        <taxon>Polyopisthocotylea</taxon>
        <taxon>Polystomatidea</taxon>
        <taxon>Polystomatidae</taxon>
        <taxon>Protopolystoma</taxon>
    </lineage>
</organism>
<gene>
    <name evidence="1" type="ORF">PXEA_LOCUS35286</name>
</gene>
<dbReference type="EMBL" id="CAAALY010271323">
    <property type="protein sequence ID" value="VEL41846.1"/>
    <property type="molecule type" value="Genomic_DNA"/>
</dbReference>
<proteinExistence type="predicted"/>